<dbReference type="AlphaFoldDB" id="A0A2S6H517"/>
<accession>A0A2S6H517</accession>
<reference evidence="1 2" key="1">
    <citation type="submission" date="2018-02" db="EMBL/GenBank/DDBJ databases">
        <title>Subsurface microbial communities from deep shales in Ohio and West Virginia, USA.</title>
        <authorList>
            <person name="Wrighton K."/>
        </authorList>
    </citation>
    <scope>NUCLEOTIDE SEQUENCE [LARGE SCALE GENOMIC DNA]</scope>
    <source>
        <strain evidence="1 2">OWC-DMM</strain>
    </source>
</reference>
<evidence type="ECO:0000313" key="1">
    <source>
        <dbReference type="EMBL" id="PPK72537.1"/>
    </source>
</evidence>
<gene>
    <name evidence="1" type="ORF">B0F87_11720</name>
</gene>
<sequence>MNTPRCKHCDVVIQGRKYCYRGGCYCTGCHSIYFKLKTCSVCNKRKRIWSKMEVPVCRQCLYVDAPCIRCSKTELKRYTATELGVVCNSCSKYFRDLKQCSWCNQKKTTVANRHLESGVELICGNCYTQTLPLCSECKYRREPFIYAFNKNPICKICALEETRYCKYCDTEIASGTGHICLPCKYLKTFEKRSKFGRSALSPYLANIFSQFCGWLKNTRSTQFAAENINVYFLYFVSLDKLANSLNRLPTYEEIVHQFTVAETRKNLLVTMFLDQENIVCVDQAIKDEYSNIDSIERYLNAFDEGSFFMAALHGYYDVLYKKLNENKTSTRSIRLALTPAVKLLRWCVHYELNQPTNELLRGFLWVTPGHKAAVTGFVGFLNRQHGLGLELPEMQDIELSRPTESRMQLKQRFVTLLRNPQNTQLYRDSLIVSALNYLHGVAVPKYAWVSINSVKNNEKRDYYIRLVNQTFFLPNIIFNGELSGK</sequence>
<evidence type="ECO:0000313" key="2">
    <source>
        <dbReference type="Proteomes" id="UP000240010"/>
    </source>
</evidence>
<dbReference type="EMBL" id="PTIZ01000017">
    <property type="protein sequence ID" value="PPK72537.1"/>
    <property type="molecule type" value="Genomic_DNA"/>
</dbReference>
<name>A0A2S6H517_9GAMM</name>
<dbReference type="Proteomes" id="UP000240010">
    <property type="component" value="Unassembled WGS sequence"/>
</dbReference>
<proteinExistence type="predicted"/>
<organism evidence="1 2">
    <name type="scientific">Methylobacter tundripaludum</name>
    <dbReference type="NCBI Taxonomy" id="173365"/>
    <lineage>
        <taxon>Bacteria</taxon>
        <taxon>Pseudomonadati</taxon>
        <taxon>Pseudomonadota</taxon>
        <taxon>Gammaproteobacteria</taxon>
        <taxon>Methylococcales</taxon>
        <taxon>Methylococcaceae</taxon>
        <taxon>Methylobacter</taxon>
    </lineage>
</organism>
<comment type="caution">
    <text evidence="1">The sequence shown here is derived from an EMBL/GenBank/DDBJ whole genome shotgun (WGS) entry which is preliminary data.</text>
</comment>
<protein>
    <submittedName>
        <fullName evidence="1">Uncharacterized protein</fullName>
    </submittedName>
</protein>